<dbReference type="OrthoDB" id="9986773at2759"/>
<dbReference type="PANTHER" id="PTHR46599">
    <property type="entry name" value="PIGGYBAC TRANSPOSABLE ELEMENT-DERIVED PROTEIN 4"/>
    <property type="match status" value="1"/>
</dbReference>
<protein>
    <recommendedName>
        <fullName evidence="1">PiggyBac transposable element-derived protein domain-containing protein</fullName>
    </recommendedName>
</protein>
<dbReference type="EMBL" id="JAINUF010000004">
    <property type="protein sequence ID" value="KAJ8364339.1"/>
    <property type="molecule type" value="Genomic_DNA"/>
</dbReference>
<dbReference type="AlphaFoldDB" id="A0A9Q1J2E6"/>
<organism evidence="2 3">
    <name type="scientific">Synaphobranchus kaupii</name>
    <name type="common">Kaup's arrowtooth eel</name>
    <dbReference type="NCBI Taxonomy" id="118154"/>
    <lineage>
        <taxon>Eukaryota</taxon>
        <taxon>Metazoa</taxon>
        <taxon>Chordata</taxon>
        <taxon>Craniata</taxon>
        <taxon>Vertebrata</taxon>
        <taxon>Euteleostomi</taxon>
        <taxon>Actinopterygii</taxon>
        <taxon>Neopterygii</taxon>
        <taxon>Teleostei</taxon>
        <taxon>Anguilliformes</taxon>
        <taxon>Synaphobranchidae</taxon>
        <taxon>Synaphobranchus</taxon>
    </lineage>
</organism>
<comment type="caution">
    <text evidence="2">The sequence shown here is derived from an EMBL/GenBank/DDBJ whole genome shotgun (WGS) entry which is preliminary data.</text>
</comment>
<accession>A0A9Q1J2E6</accession>
<evidence type="ECO:0000259" key="1">
    <source>
        <dbReference type="Pfam" id="PF13843"/>
    </source>
</evidence>
<dbReference type="Pfam" id="PF13843">
    <property type="entry name" value="DDE_Tnp_1_7"/>
    <property type="match status" value="1"/>
</dbReference>
<evidence type="ECO:0000313" key="2">
    <source>
        <dbReference type="EMBL" id="KAJ8364339.1"/>
    </source>
</evidence>
<gene>
    <name evidence="2" type="ORF">SKAU_G00131700</name>
</gene>
<reference evidence="2" key="1">
    <citation type="journal article" date="2023" name="Science">
        <title>Genome structures resolve the early diversification of teleost fishes.</title>
        <authorList>
            <person name="Parey E."/>
            <person name="Louis A."/>
            <person name="Montfort J."/>
            <person name="Bouchez O."/>
            <person name="Roques C."/>
            <person name="Iampietro C."/>
            <person name="Lluch J."/>
            <person name="Castinel A."/>
            <person name="Donnadieu C."/>
            <person name="Desvignes T."/>
            <person name="Floi Bucao C."/>
            <person name="Jouanno E."/>
            <person name="Wen M."/>
            <person name="Mejri S."/>
            <person name="Dirks R."/>
            <person name="Jansen H."/>
            <person name="Henkel C."/>
            <person name="Chen W.J."/>
            <person name="Zahm M."/>
            <person name="Cabau C."/>
            <person name="Klopp C."/>
            <person name="Thompson A.W."/>
            <person name="Robinson-Rechavi M."/>
            <person name="Braasch I."/>
            <person name="Lecointre G."/>
            <person name="Bobe J."/>
            <person name="Postlethwait J.H."/>
            <person name="Berthelot C."/>
            <person name="Roest Crollius H."/>
            <person name="Guiguen Y."/>
        </authorList>
    </citation>
    <scope>NUCLEOTIDE SEQUENCE</scope>
    <source>
        <strain evidence="2">WJC10195</strain>
    </source>
</reference>
<feature type="domain" description="PiggyBac transposable element-derived protein" evidence="1">
    <location>
        <begin position="1"/>
        <end position="97"/>
    </location>
</feature>
<dbReference type="PANTHER" id="PTHR46599:SF6">
    <property type="entry name" value="DUAL SPECIFICITY PHOSPHATASE 26"/>
    <property type="match status" value="1"/>
</dbReference>
<dbReference type="Proteomes" id="UP001152622">
    <property type="component" value="Chromosome 4"/>
</dbReference>
<name>A0A9Q1J2E6_SYNKA</name>
<proteinExistence type="predicted"/>
<evidence type="ECO:0000313" key="3">
    <source>
        <dbReference type="Proteomes" id="UP001152622"/>
    </source>
</evidence>
<dbReference type="InterPro" id="IPR029526">
    <property type="entry name" value="PGBD"/>
</dbReference>
<keyword evidence="3" id="KW-1185">Reference proteome</keyword>
<sequence length="235" mass="26977">MSRNRFREVMRFLHFDRKESRRCRLTTDKFALMAEVWVRFVQNGIACYKPGSDTVDEQLFPTKARIRFTQYMPNKPNKFGIKFWLAADVQTKYMIAHFNGLHGTAWHRLQQERWCCQFSRSRLRRAILFLSQVDDPPAGHYAQVNATVPVLQLYFNGDEDLMMSKTTVWRLVHIGVNQIAALRQEVISLPTAGELQEVGQGFAQVANSPVFSKCVGAIDGCHVRIKTPPGPSSRD</sequence>